<reference evidence="2 3" key="1">
    <citation type="submission" date="2017-06" db="EMBL/GenBank/DDBJ databases">
        <authorList>
            <person name="Kim H.J."/>
            <person name="Triplett B.A."/>
        </authorList>
    </citation>
    <scope>NUCLEOTIDE SEQUENCE [LARGE SCALE GENOMIC DNA]</scope>
    <source>
        <strain evidence="2 3">DSM 44272</strain>
    </source>
</reference>
<accession>A0A238Y023</accession>
<proteinExistence type="predicted"/>
<sequence>MSPAIERANRLSAANMMRSLLPLVVICLLLVGWQAFRAGPDVGVRTVDPSSTVQFAAARAGYQVPVPTGLDEGYRPTSARTDAGDAREGDAVTLEIGYLTPSEEFAGFVVSDDRGADPVAAVLDGAQARGTVDVGGQRWTRSTTVDGETALSREADGVTVLVTGSAPDEELRTVAESVRPYSG</sequence>
<dbReference type="AlphaFoldDB" id="A0A238Y023"/>
<organism evidence="2 3">
    <name type="scientific">Blastococcus mobilis</name>
    <dbReference type="NCBI Taxonomy" id="1938746"/>
    <lineage>
        <taxon>Bacteria</taxon>
        <taxon>Bacillati</taxon>
        <taxon>Actinomycetota</taxon>
        <taxon>Actinomycetes</taxon>
        <taxon>Geodermatophilales</taxon>
        <taxon>Geodermatophilaceae</taxon>
        <taxon>Blastococcus</taxon>
    </lineage>
</organism>
<dbReference type="Pfam" id="PF14030">
    <property type="entry name" value="DUF4245"/>
    <property type="match status" value="1"/>
</dbReference>
<evidence type="ECO:0000313" key="2">
    <source>
        <dbReference type="EMBL" id="SNR64158.1"/>
    </source>
</evidence>
<gene>
    <name evidence="2" type="ORF">SAMN06272737_116121</name>
</gene>
<feature type="region of interest" description="Disordered" evidence="1">
    <location>
        <begin position="67"/>
        <end position="87"/>
    </location>
</feature>
<evidence type="ECO:0008006" key="4">
    <source>
        <dbReference type="Google" id="ProtNLM"/>
    </source>
</evidence>
<name>A0A238Y023_9ACTN</name>
<protein>
    <recommendedName>
        <fullName evidence="4">DUF4245 domain-containing protein</fullName>
    </recommendedName>
</protein>
<dbReference type="EMBL" id="FZNO01000016">
    <property type="protein sequence ID" value="SNR64158.1"/>
    <property type="molecule type" value="Genomic_DNA"/>
</dbReference>
<dbReference type="InterPro" id="IPR025339">
    <property type="entry name" value="DUF4245"/>
</dbReference>
<dbReference type="Proteomes" id="UP000198403">
    <property type="component" value="Unassembled WGS sequence"/>
</dbReference>
<keyword evidence="3" id="KW-1185">Reference proteome</keyword>
<evidence type="ECO:0000313" key="3">
    <source>
        <dbReference type="Proteomes" id="UP000198403"/>
    </source>
</evidence>
<evidence type="ECO:0000256" key="1">
    <source>
        <dbReference type="SAM" id="MobiDB-lite"/>
    </source>
</evidence>